<dbReference type="Gene3D" id="2.115.10.20">
    <property type="entry name" value="Glycosyl hydrolase domain, family 43"/>
    <property type="match status" value="1"/>
</dbReference>
<keyword evidence="9" id="KW-1185">Reference proteome</keyword>
<dbReference type="Proteomes" id="UP000555407">
    <property type="component" value="Unassembled WGS sequence"/>
</dbReference>
<feature type="active site" description="Proton donor" evidence="4">
    <location>
        <position position="232"/>
    </location>
</feature>
<feature type="active site" description="Proton acceptor" evidence="4">
    <location>
        <position position="46"/>
    </location>
</feature>
<comment type="similarity">
    <text evidence="1 6">Belongs to the glycosyl hydrolase 43 family.</text>
</comment>
<feature type="signal peptide" evidence="7">
    <location>
        <begin position="1"/>
        <end position="30"/>
    </location>
</feature>
<evidence type="ECO:0000313" key="9">
    <source>
        <dbReference type="Proteomes" id="UP000555407"/>
    </source>
</evidence>
<protein>
    <submittedName>
        <fullName evidence="8">Beta-xylosidase</fullName>
    </submittedName>
</protein>
<reference evidence="8 9" key="1">
    <citation type="submission" date="2020-03" db="EMBL/GenBank/DDBJ databases">
        <title>Sequencing the genomes of 1000 actinobacteria strains.</title>
        <authorList>
            <person name="Klenk H.-P."/>
        </authorList>
    </citation>
    <scope>NUCLEOTIDE SEQUENCE [LARGE SCALE GENOMIC DNA]</scope>
    <source>
        <strain evidence="8 9">DSM 45490</strain>
    </source>
</reference>
<dbReference type="SUPFAM" id="SSF75005">
    <property type="entry name" value="Arabinanase/levansucrase/invertase"/>
    <property type="match status" value="1"/>
</dbReference>
<dbReference type="GO" id="GO:0004553">
    <property type="term" value="F:hydrolase activity, hydrolyzing O-glycosyl compounds"/>
    <property type="evidence" value="ECO:0007669"/>
    <property type="project" value="InterPro"/>
</dbReference>
<organism evidence="8 9">
    <name type="scientific">Kribbella shirazensis</name>
    <dbReference type="NCBI Taxonomy" id="1105143"/>
    <lineage>
        <taxon>Bacteria</taxon>
        <taxon>Bacillati</taxon>
        <taxon>Actinomycetota</taxon>
        <taxon>Actinomycetes</taxon>
        <taxon>Propionibacteriales</taxon>
        <taxon>Kribbellaceae</taxon>
        <taxon>Kribbella</taxon>
    </lineage>
</organism>
<gene>
    <name evidence="8" type="ORF">BJY22_006244</name>
</gene>
<dbReference type="PANTHER" id="PTHR42812">
    <property type="entry name" value="BETA-XYLOSIDASE"/>
    <property type="match status" value="1"/>
</dbReference>
<evidence type="ECO:0000256" key="2">
    <source>
        <dbReference type="ARBA" id="ARBA00022801"/>
    </source>
</evidence>
<dbReference type="InterPro" id="IPR023296">
    <property type="entry name" value="Glyco_hydro_beta-prop_sf"/>
</dbReference>
<dbReference type="GO" id="GO:0005975">
    <property type="term" value="P:carbohydrate metabolic process"/>
    <property type="evidence" value="ECO:0007669"/>
    <property type="project" value="InterPro"/>
</dbReference>
<keyword evidence="3 6" id="KW-0326">Glycosidase</keyword>
<evidence type="ECO:0000313" key="8">
    <source>
        <dbReference type="EMBL" id="NIK60527.1"/>
    </source>
</evidence>
<evidence type="ECO:0000256" key="4">
    <source>
        <dbReference type="PIRSR" id="PIRSR606710-1"/>
    </source>
</evidence>
<dbReference type="EMBL" id="JAASRO010000001">
    <property type="protein sequence ID" value="NIK60527.1"/>
    <property type="molecule type" value="Genomic_DNA"/>
</dbReference>
<keyword evidence="7" id="KW-0732">Signal</keyword>
<dbReference type="RefSeq" id="WP_167213885.1">
    <property type="nucleotide sequence ID" value="NZ_JAASRO010000001.1"/>
</dbReference>
<sequence length="375" mass="39532">MSSLRTSFVAGLTGLVALASSLGAGGAASADPPRTATPVFSQLAADPGVVQVGSEFYAFATGALTRALHGESERGPWQLLGTGLTRRPEWSVADGMWAPDAVHVSGDRWVLYYAARVSGLGPNQRCIGTAISTTGPAGPYDPGNLPPIACPKGATWPDGVTPLIASDQPDTGDLDGFIDPVPFQASDGRRYVIFKKQRPPVTILRIVEVQADWLTPVAPSSVIVTRTDGQIENAVMVERAGRFYLFASWDNWANCDYRTVWLTSGSPTAGFTFPEGFPDRTSVAGGTLMKSSDNGVCGPGGADMVVNAGTGGDADDTVMQMFFHGWICDPATVRPCADNADVAATDGEIRTLYSAMVGWRSDGSPFVVRYETPTS</sequence>
<feature type="chain" id="PRO_5030510284" evidence="7">
    <location>
        <begin position="31"/>
        <end position="375"/>
    </location>
</feature>
<feature type="site" description="Important for catalytic activity, responsible for pKa modulation of the active site Glu and correct orientation of both the proton donor and substrate" evidence="5">
    <location>
        <position position="179"/>
    </location>
</feature>
<dbReference type="InterPro" id="IPR051795">
    <property type="entry name" value="Glycosyl_Hydrlase_43"/>
</dbReference>
<evidence type="ECO:0000256" key="3">
    <source>
        <dbReference type="ARBA" id="ARBA00023295"/>
    </source>
</evidence>
<keyword evidence="2 6" id="KW-0378">Hydrolase</keyword>
<dbReference type="InterPro" id="IPR006710">
    <property type="entry name" value="Glyco_hydro_43"/>
</dbReference>
<evidence type="ECO:0000256" key="7">
    <source>
        <dbReference type="SAM" id="SignalP"/>
    </source>
</evidence>
<evidence type="ECO:0000256" key="5">
    <source>
        <dbReference type="PIRSR" id="PIRSR606710-2"/>
    </source>
</evidence>
<dbReference type="Pfam" id="PF04616">
    <property type="entry name" value="Glyco_hydro_43"/>
    <property type="match status" value="1"/>
</dbReference>
<evidence type="ECO:0000256" key="1">
    <source>
        <dbReference type="ARBA" id="ARBA00009865"/>
    </source>
</evidence>
<name>A0A7X6A3K7_9ACTN</name>
<dbReference type="PANTHER" id="PTHR42812:SF5">
    <property type="entry name" value="ENDO-ARABINASE"/>
    <property type="match status" value="1"/>
</dbReference>
<dbReference type="AlphaFoldDB" id="A0A7X6A3K7"/>
<proteinExistence type="inferred from homology"/>
<comment type="caution">
    <text evidence="8">The sequence shown here is derived from an EMBL/GenBank/DDBJ whole genome shotgun (WGS) entry which is preliminary data.</text>
</comment>
<evidence type="ECO:0000256" key="6">
    <source>
        <dbReference type="RuleBase" id="RU361187"/>
    </source>
</evidence>
<accession>A0A7X6A3K7</accession>